<dbReference type="Proteomes" id="UP001501057">
    <property type="component" value="Unassembled WGS sequence"/>
</dbReference>
<feature type="domain" description="Mycothiol-dependent maleylpyruvate isomerase metal-binding" evidence="1">
    <location>
        <begin position="17"/>
        <end position="76"/>
    </location>
</feature>
<sequence length="217" mass="23361">MSPSDSDEAVFAQIAGERRLLAETLSQLTHDQWQTPSLCGAWSVRDVAAHLVVPLVVPLWRFGATLVRARGSFDRANELATQRVVENHGDRLAELLVEHADHRFTPPGHGPLAPLSDIVVHGHDIRRPLGLAYDLPDARQVLVLDFIADSAGKAPFPALLSPYRWEATDLDWTHGDGPLVAGPAASIMLLMTGRSDALADVAGDGVEQLTTSMATTA</sequence>
<dbReference type="NCBIfam" id="TIGR03083">
    <property type="entry name" value="maleylpyruvate isomerase family mycothiol-dependent enzyme"/>
    <property type="match status" value="1"/>
</dbReference>
<keyword evidence="3" id="KW-1185">Reference proteome</keyword>
<dbReference type="Gene3D" id="1.20.120.450">
    <property type="entry name" value="dinb family like domain"/>
    <property type="match status" value="1"/>
</dbReference>
<accession>A0ABN2JK15</accession>
<dbReference type="InterPro" id="IPR024344">
    <property type="entry name" value="MDMPI_metal-binding"/>
</dbReference>
<gene>
    <name evidence="2" type="ORF">GCM10009710_08310</name>
</gene>
<evidence type="ECO:0000259" key="1">
    <source>
        <dbReference type="Pfam" id="PF11716"/>
    </source>
</evidence>
<protein>
    <submittedName>
        <fullName evidence="2">Maleylpyruvate isomerase family mycothiol-dependent enzyme</fullName>
    </submittedName>
</protein>
<dbReference type="RefSeq" id="WP_344198042.1">
    <property type="nucleotide sequence ID" value="NZ_BAAAME010000002.1"/>
</dbReference>
<dbReference type="InterPro" id="IPR034660">
    <property type="entry name" value="DinB/YfiT-like"/>
</dbReference>
<evidence type="ECO:0000313" key="3">
    <source>
        <dbReference type="Proteomes" id="UP001501057"/>
    </source>
</evidence>
<dbReference type="SUPFAM" id="SSF109854">
    <property type="entry name" value="DinB/YfiT-like putative metalloenzymes"/>
    <property type="match status" value="1"/>
</dbReference>
<proteinExistence type="predicted"/>
<organism evidence="2 3">
    <name type="scientific">Aeromicrobium alkaliterrae</name>
    <dbReference type="NCBI Taxonomy" id="302168"/>
    <lineage>
        <taxon>Bacteria</taxon>
        <taxon>Bacillati</taxon>
        <taxon>Actinomycetota</taxon>
        <taxon>Actinomycetes</taxon>
        <taxon>Propionibacteriales</taxon>
        <taxon>Nocardioidaceae</taxon>
        <taxon>Aeromicrobium</taxon>
    </lineage>
</organism>
<comment type="caution">
    <text evidence="2">The sequence shown here is derived from an EMBL/GenBank/DDBJ whole genome shotgun (WGS) entry which is preliminary data.</text>
</comment>
<keyword evidence="2" id="KW-0413">Isomerase</keyword>
<evidence type="ECO:0000313" key="2">
    <source>
        <dbReference type="EMBL" id="GAA1730046.1"/>
    </source>
</evidence>
<reference evidence="2 3" key="1">
    <citation type="journal article" date="2019" name="Int. J. Syst. Evol. Microbiol.">
        <title>The Global Catalogue of Microorganisms (GCM) 10K type strain sequencing project: providing services to taxonomists for standard genome sequencing and annotation.</title>
        <authorList>
            <consortium name="The Broad Institute Genomics Platform"/>
            <consortium name="The Broad Institute Genome Sequencing Center for Infectious Disease"/>
            <person name="Wu L."/>
            <person name="Ma J."/>
        </authorList>
    </citation>
    <scope>NUCLEOTIDE SEQUENCE [LARGE SCALE GENOMIC DNA]</scope>
    <source>
        <strain evidence="2 3">JCM 13518</strain>
    </source>
</reference>
<dbReference type="InterPro" id="IPR017517">
    <property type="entry name" value="Maleyloyr_isom"/>
</dbReference>
<dbReference type="Pfam" id="PF11716">
    <property type="entry name" value="MDMPI_N"/>
    <property type="match status" value="1"/>
</dbReference>
<name>A0ABN2JK15_9ACTN</name>
<dbReference type="EMBL" id="BAAAME010000002">
    <property type="protein sequence ID" value="GAA1730046.1"/>
    <property type="molecule type" value="Genomic_DNA"/>
</dbReference>
<dbReference type="GO" id="GO:0016853">
    <property type="term" value="F:isomerase activity"/>
    <property type="evidence" value="ECO:0007669"/>
    <property type="project" value="UniProtKB-KW"/>
</dbReference>